<name>A0ABS3CDX8_9BACT</name>
<comment type="caution">
    <text evidence="2">The sequence shown here is derived from an EMBL/GenBank/DDBJ whole genome shotgun (WGS) entry which is preliminary data.</text>
</comment>
<protein>
    <submittedName>
        <fullName evidence="2">GNAT family N-acetyltransferase</fullName>
    </submittedName>
</protein>
<dbReference type="SUPFAM" id="SSF55729">
    <property type="entry name" value="Acyl-CoA N-acyltransferases (Nat)"/>
    <property type="match status" value="1"/>
</dbReference>
<accession>A0ABS3CDX8</accession>
<reference evidence="2 3" key="1">
    <citation type="submission" date="2021-03" db="EMBL/GenBank/DDBJ databases">
        <title>novel species isolated from a fishpond in China.</title>
        <authorList>
            <person name="Lu H."/>
            <person name="Cai Z."/>
        </authorList>
    </citation>
    <scope>NUCLEOTIDE SEQUENCE [LARGE SCALE GENOMIC DNA]</scope>
    <source>
        <strain evidence="2 3">YJ13C</strain>
    </source>
</reference>
<dbReference type="InterPro" id="IPR000182">
    <property type="entry name" value="GNAT_dom"/>
</dbReference>
<feature type="domain" description="N-acetyltransferase" evidence="1">
    <location>
        <begin position="106"/>
        <end position="240"/>
    </location>
</feature>
<dbReference type="InterPro" id="IPR013653">
    <property type="entry name" value="GCN5-like_dom"/>
</dbReference>
<dbReference type="Proteomes" id="UP000664480">
    <property type="component" value="Unassembled WGS sequence"/>
</dbReference>
<dbReference type="EMBL" id="JAFKCU010000002">
    <property type="protein sequence ID" value="MBN7815308.1"/>
    <property type="molecule type" value="Genomic_DNA"/>
</dbReference>
<dbReference type="RefSeq" id="WP_206585991.1">
    <property type="nucleotide sequence ID" value="NZ_JAFKCU010000002.1"/>
</dbReference>
<gene>
    <name evidence="2" type="ORF">J0A69_07710</name>
</gene>
<dbReference type="CDD" id="cd04301">
    <property type="entry name" value="NAT_SF"/>
    <property type="match status" value="1"/>
</dbReference>
<proteinExistence type="predicted"/>
<dbReference type="InterPro" id="IPR016181">
    <property type="entry name" value="Acyl_CoA_acyltransferase"/>
</dbReference>
<dbReference type="Gene3D" id="3.40.630.30">
    <property type="match status" value="1"/>
</dbReference>
<evidence type="ECO:0000259" key="1">
    <source>
        <dbReference type="PROSITE" id="PS51186"/>
    </source>
</evidence>
<organism evidence="2 3">
    <name type="scientific">Algoriphagus pacificus</name>
    <dbReference type="NCBI Taxonomy" id="2811234"/>
    <lineage>
        <taxon>Bacteria</taxon>
        <taxon>Pseudomonadati</taxon>
        <taxon>Bacteroidota</taxon>
        <taxon>Cytophagia</taxon>
        <taxon>Cytophagales</taxon>
        <taxon>Cyclobacteriaceae</taxon>
        <taxon>Algoriphagus</taxon>
    </lineage>
</organism>
<evidence type="ECO:0000313" key="3">
    <source>
        <dbReference type="Proteomes" id="UP000664480"/>
    </source>
</evidence>
<dbReference type="PROSITE" id="PS51186">
    <property type="entry name" value="GNAT"/>
    <property type="match status" value="1"/>
</dbReference>
<sequence>MPTQTITSLLDNPIHNALIEVDSQFNLGNESCAFFDKEMAPFIGLKNWSATEQKHILKYAPDDRFWFLLVSAEIDFIEEFDLLFTVPVLQFVCHQLGAKPKSKVSAEIVPLNDSHVPEMLALTALTKPGPFTSKTINFGNYHGIFIDGRLAAMGGERFHVGEFCELSAICTHPDFQGLGLAGQITYFLAESVFSKGKTPFLHARIDNVRAIEVYKRLGFELRKEITFYLFSRKENVLENESFSDYH</sequence>
<keyword evidence="3" id="KW-1185">Reference proteome</keyword>
<dbReference type="Pfam" id="PF08445">
    <property type="entry name" value="FR47"/>
    <property type="match status" value="1"/>
</dbReference>
<evidence type="ECO:0000313" key="2">
    <source>
        <dbReference type="EMBL" id="MBN7815308.1"/>
    </source>
</evidence>